<dbReference type="Proteomes" id="UP000566819">
    <property type="component" value="Unassembled WGS sequence"/>
</dbReference>
<evidence type="ECO:0000313" key="1">
    <source>
        <dbReference type="EMBL" id="KAF4632218.1"/>
    </source>
</evidence>
<evidence type="ECO:0000313" key="2">
    <source>
        <dbReference type="Proteomes" id="UP000566819"/>
    </source>
</evidence>
<dbReference type="PANTHER" id="PTHR36847">
    <property type="entry name" value="AMIDOLIGASE ENZYME"/>
    <property type="match status" value="1"/>
</dbReference>
<dbReference type="PANTHER" id="PTHR36847:SF1">
    <property type="entry name" value="AMIDOLIGASE ENZYME"/>
    <property type="match status" value="1"/>
</dbReference>
<proteinExistence type="predicted"/>
<organism evidence="1 2">
    <name type="scientific">Cudoniella acicularis</name>
    <dbReference type="NCBI Taxonomy" id="354080"/>
    <lineage>
        <taxon>Eukaryota</taxon>
        <taxon>Fungi</taxon>
        <taxon>Dikarya</taxon>
        <taxon>Ascomycota</taxon>
        <taxon>Pezizomycotina</taxon>
        <taxon>Leotiomycetes</taxon>
        <taxon>Helotiales</taxon>
        <taxon>Tricladiaceae</taxon>
        <taxon>Cudoniella</taxon>
    </lineage>
</organism>
<comment type="caution">
    <text evidence="1">The sequence shown here is derived from an EMBL/GenBank/DDBJ whole genome shotgun (WGS) entry which is preliminary data.</text>
</comment>
<dbReference type="OrthoDB" id="412402at2759"/>
<sequence>MPLPQPLPIDWYVPKNEPPQARLTFGIEFEFALATSLSASIPDLNPDDPHPAPYFPTTHNLNTSFANQHIAQTLTDAGIPTEVYDSQNPQKGSRCWIVKSDITVKGPSNLVCSDKYKWEAIEINSPHYYSRNALGVVKRVLRKFIALCVMTEPQLNTIHPEHRLRNHNCVSLRENSILMLKKAKNDIKSAINWLLSPDFEQNSWAKAESEALKEALSVIQTEYGWIPL</sequence>
<protein>
    <submittedName>
        <fullName evidence="1">Uncharacterized protein</fullName>
    </submittedName>
</protein>
<accession>A0A8H4W2Z1</accession>
<reference evidence="1 2" key="1">
    <citation type="submission" date="2020-03" db="EMBL/GenBank/DDBJ databases">
        <title>Draft Genome Sequence of Cudoniella acicularis.</title>
        <authorList>
            <person name="Buettner E."/>
            <person name="Kellner H."/>
        </authorList>
    </citation>
    <scope>NUCLEOTIDE SEQUENCE [LARGE SCALE GENOMIC DNA]</scope>
    <source>
        <strain evidence="1 2">DSM 108380</strain>
    </source>
</reference>
<dbReference type="EMBL" id="JAAMPI010000366">
    <property type="protein sequence ID" value="KAF4632218.1"/>
    <property type="molecule type" value="Genomic_DNA"/>
</dbReference>
<name>A0A8H4W2Z1_9HELO</name>
<dbReference type="AlphaFoldDB" id="A0A8H4W2Z1"/>
<gene>
    <name evidence="1" type="ORF">G7Y89_g5904</name>
</gene>
<keyword evidence="2" id="KW-1185">Reference proteome</keyword>